<sequence>MNLVVALDGPSASGKSTIAHILAKRLGLVHVDTGAMYRAVTLLCFKRGVDPKDEKKACELLKDADIKLTIDDKVILNGEDVTKEIRNKYVSDNVSYIASYKTVRLFLVEQQRKLADNLSIVMDGRDIGTYVLPEADVKIYQVASVETRAQRRYKENQEKGISTSYEEVLENLKKRDYIDSHRDFAPLKPAKDSIILDTSNLTIEQVVDECERIIKEKVKERNENIG</sequence>
<name>A0A9D9DA35_9BACL</name>
<dbReference type="NCBIfam" id="TIGR00017">
    <property type="entry name" value="cmk"/>
    <property type="match status" value="1"/>
</dbReference>
<evidence type="ECO:0000259" key="9">
    <source>
        <dbReference type="Pfam" id="PF02224"/>
    </source>
</evidence>
<keyword evidence="2 8" id="KW-0808">Transferase</keyword>
<dbReference type="Pfam" id="PF02224">
    <property type="entry name" value="Cytidylate_kin"/>
    <property type="match status" value="1"/>
</dbReference>
<evidence type="ECO:0000313" key="11">
    <source>
        <dbReference type="Proteomes" id="UP000823629"/>
    </source>
</evidence>
<comment type="catalytic activity">
    <reaction evidence="7 8">
        <text>CMP + ATP = CDP + ADP</text>
        <dbReference type="Rhea" id="RHEA:11600"/>
        <dbReference type="ChEBI" id="CHEBI:30616"/>
        <dbReference type="ChEBI" id="CHEBI:58069"/>
        <dbReference type="ChEBI" id="CHEBI:60377"/>
        <dbReference type="ChEBI" id="CHEBI:456216"/>
        <dbReference type="EC" id="2.7.4.25"/>
    </reaction>
</comment>
<dbReference type="GO" id="GO:0036431">
    <property type="term" value="F:dCMP kinase activity"/>
    <property type="evidence" value="ECO:0007669"/>
    <property type="project" value="InterPro"/>
</dbReference>
<dbReference type="SUPFAM" id="SSF52540">
    <property type="entry name" value="P-loop containing nucleoside triphosphate hydrolases"/>
    <property type="match status" value="1"/>
</dbReference>
<evidence type="ECO:0000256" key="2">
    <source>
        <dbReference type="ARBA" id="ARBA00022679"/>
    </source>
</evidence>
<dbReference type="EC" id="2.7.4.25" evidence="8"/>
<dbReference type="AlphaFoldDB" id="A0A9D9DA35"/>
<comment type="similarity">
    <text evidence="1 8">Belongs to the cytidylate kinase family. Type 1 subfamily.</text>
</comment>
<feature type="domain" description="Cytidylate kinase" evidence="9">
    <location>
        <begin position="5"/>
        <end position="215"/>
    </location>
</feature>
<keyword evidence="3 8" id="KW-0547">Nucleotide-binding</keyword>
<dbReference type="InterPro" id="IPR003136">
    <property type="entry name" value="Cytidylate_kin"/>
</dbReference>
<protein>
    <recommendedName>
        <fullName evidence="8">Cytidylate kinase</fullName>
        <shortName evidence="8">CK</shortName>
        <ecNumber evidence="8">2.7.4.25</ecNumber>
    </recommendedName>
    <alternativeName>
        <fullName evidence="8">Cytidine monophosphate kinase</fullName>
        <shortName evidence="8">CMP kinase</shortName>
    </alternativeName>
</protein>
<dbReference type="InterPro" id="IPR027417">
    <property type="entry name" value="P-loop_NTPase"/>
</dbReference>
<organism evidence="10 11">
    <name type="scientific">Candidatus Scatoplasma merdavium</name>
    <dbReference type="NCBI Taxonomy" id="2840932"/>
    <lineage>
        <taxon>Bacteria</taxon>
        <taxon>Bacillati</taxon>
        <taxon>Bacillota</taxon>
        <taxon>Bacilli</taxon>
        <taxon>Bacillales</taxon>
        <taxon>Candidatus Scatoplasma</taxon>
    </lineage>
</organism>
<comment type="subcellular location">
    <subcellularLocation>
        <location evidence="8">Cytoplasm</location>
    </subcellularLocation>
</comment>
<dbReference type="InterPro" id="IPR011994">
    <property type="entry name" value="Cytidylate_kinase_dom"/>
</dbReference>
<keyword evidence="8" id="KW-0963">Cytoplasm</keyword>
<comment type="catalytic activity">
    <reaction evidence="6 8">
        <text>dCMP + ATP = dCDP + ADP</text>
        <dbReference type="Rhea" id="RHEA:25094"/>
        <dbReference type="ChEBI" id="CHEBI:30616"/>
        <dbReference type="ChEBI" id="CHEBI:57566"/>
        <dbReference type="ChEBI" id="CHEBI:58593"/>
        <dbReference type="ChEBI" id="CHEBI:456216"/>
        <dbReference type="EC" id="2.7.4.25"/>
    </reaction>
</comment>
<feature type="binding site" evidence="8">
    <location>
        <begin position="9"/>
        <end position="17"/>
    </location>
    <ligand>
        <name>ATP</name>
        <dbReference type="ChEBI" id="CHEBI:30616"/>
    </ligand>
</feature>
<dbReference type="Proteomes" id="UP000823629">
    <property type="component" value="Unassembled WGS sequence"/>
</dbReference>
<proteinExistence type="inferred from homology"/>
<accession>A0A9D9DA35</accession>
<dbReference type="EMBL" id="JADING010000104">
    <property type="protein sequence ID" value="MBO8414554.1"/>
    <property type="molecule type" value="Genomic_DNA"/>
</dbReference>
<comment type="caution">
    <text evidence="10">The sequence shown here is derived from an EMBL/GenBank/DDBJ whole genome shotgun (WGS) entry which is preliminary data.</text>
</comment>
<evidence type="ECO:0000313" key="10">
    <source>
        <dbReference type="EMBL" id="MBO8414554.1"/>
    </source>
</evidence>
<reference evidence="10" key="1">
    <citation type="submission" date="2020-10" db="EMBL/GenBank/DDBJ databases">
        <authorList>
            <person name="Gilroy R."/>
        </authorList>
    </citation>
    <scope>NUCLEOTIDE SEQUENCE</scope>
    <source>
        <strain evidence="10">1748</strain>
    </source>
</reference>
<keyword evidence="5 8" id="KW-0067">ATP-binding</keyword>
<evidence type="ECO:0000256" key="1">
    <source>
        <dbReference type="ARBA" id="ARBA00009427"/>
    </source>
</evidence>
<dbReference type="GO" id="GO:0015949">
    <property type="term" value="P:nucleobase-containing small molecule interconversion"/>
    <property type="evidence" value="ECO:0007669"/>
    <property type="project" value="TreeGrafter"/>
</dbReference>
<dbReference type="PANTHER" id="PTHR21299">
    <property type="entry name" value="CYTIDYLATE KINASE/PANTOATE-BETA-ALANINE LIGASE"/>
    <property type="match status" value="1"/>
</dbReference>
<gene>
    <name evidence="8" type="primary">cmk</name>
    <name evidence="10" type="ORF">IAC78_03695</name>
</gene>
<dbReference type="GO" id="GO:0005524">
    <property type="term" value="F:ATP binding"/>
    <property type="evidence" value="ECO:0007669"/>
    <property type="project" value="UniProtKB-UniRule"/>
</dbReference>
<evidence type="ECO:0000256" key="6">
    <source>
        <dbReference type="ARBA" id="ARBA00047615"/>
    </source>
</evidence>
<dbReference type="HAMAP" id="MF_00238">
    <property type="entry name" value="Cytidyl_kinase_type1"/>
    <property type="match status" value="1"/>
</dbReference>
<dbReference type="CDD" id="cd02020">
    <property type="entry name" value="CMPK"/>
    <property type="match status" value="1"/>
</dbReference>
<dbReference type="GO" id="GO:0006220">
    <property type="term" value="P:pyrimidine nucleotide metabolic process"/>
    <property type="evidence" value="ECO:0007669"/>
    <property type="project" value="UniProtKB-UniRule"/>
</dbReference>
<reference evidence="10" key="2">
    <citation type="journal article" date="2021" name="PeerJ">
        <title>Extensive microbial diversity within the chicken gut microbiome revealed by metagenomics and culture.</title>
        <authorList>
            <person name="Gilroy R."/>
            <person name="Ravi A."/>
            <person name="Getino M."/>
            <person name="Pursley I."/>
            <person name="Horton D.L."/>
            <person name="Alikhan N.F."/>
            <person name="Baker D."/>
            <person name="Gharbi K."/>
            <person name="Hall N."/>
            <person name="Watson M."/>
            <person name="Adriaenssens E.M."/>
            <person name="Foster-Nyarko E."/>
            <person name="Jarju S."/>
            <person name="Secka A."/>
            <person name="Antonio M."/>
            <person name="Oren A."/>
            <person name="Chaudhuri R.R."/>
            <person name="La Ragione R."/>
            <person name="Hildebrand F."/>
            <person name="Pallen M.J."/>
        </authorList>
    </citation>
    <scope>NUCLEOTIDE SEQUENCE</scope>
    <source>
        <strain evidence="10">1748</strain>
    </source>
</reference>
<dbReference type="Gene3D" id="3.40.50.300">
    <property type="entry name" value="P-loop containing nucleotide triphosphate hydrolases"/>
    <property type="match status" value="1"/>
</dbReference>
<dbReference type="GO" id="GO:0005829">
    <property type="term" value="C:cytosol"/>
    <property type="evidence" value="ECO:0007669"/>
    <property type="project" value="TreeGrafter"/>
</dbReference>
<evidence type="ECO:0000256" key="4">
    <source>
        <dbReference type="ARBA" id="ARBA00022777"/>
    </source>
</evidence>
<keyword evidence="4 8" id="KW-0418">Kinase</keyword>
<dbReference type="CDD" id="cd02019">
    <property type="entry name" value="NK"/>
    <property type="match status" value="1"/>
</dbReference>
<evidence type="ECO:0000256" key="7">
    <source>
        <dbReference type="ARBA" id="ARBA00048478"/>
    </source>
</evidence>
<evidence type="ECO:0000256" key="8">
    <source>
        <dbReference type="HAMAP-Rule" id="MF_00238"/>
    </source>
</evidence>
<dbReference type="PANTHER" id="PTHR21299:SF2">
    <property type="entry name" value="CYTIDYLATE KINASE"/>
    <property type="match status" value="1"/>
</dbReference>
<evidence type="ECO:0000256" key="5">
    <source>
        <dbReference type="ARBA" id="ARBA00022840"/>
    </source>
</evidence>
<evidence type="ECO:0000256" key="3">
    <source>
        <dbReference type="ARBA" id="ARBA00022741"/>
    </source>
</evidence>